<feature type="region of interest" description="Disordered" evidence="1">
    <location>
        <begin position="96"/>
        <end position="141"/>
    </location>
</feature>
<organism evidence="2 3">
    <name type="scientific">Tremella mesenterica</name>
    <name type="common">Jelly fungus</name>
    <dbReference type="NCBI Taxonomy" id="5217"/>
    <lineage>
        <taxon>Eukaryota</taxon>
        <taxon>Fungi</taxon>
        <taxon>Dikarya</taxon>
        <taxon>Basidiomycota</taxon>
        <taxon>Agaricomycotina</taxon>
        <taxon>Tremellomycetes</taxon>
        <taxon>Tremellales</taxon>
        <taxon>Tremellaceae</taxon>
        <taxon>Tremella</taxon>
    </lineage>
</organism>
<proteinExistence type="predicted"/>
<gene>
    <name evidence="2" type="ORF">M231_00167</name>
</gene>
<comment type="caution">
    <text evidence="2">The sequence shown here is derived from an EMBL/GenBank/DDBJ whole genome shotgun (WGS) entry which is preliminary data.</text>
</comment>
<evidence type="ECO:0000256" key="1">
    <source>
        <dbReference type="SAM" id="MobiDB-lite"/>
    </source>
</evidence>
<evidence type="ECO:0000313" key="3">
    <source>
        <dbReference type="Proteomes" id="UP000289152"/>
    </source>
</evidence>
<feature type="compositionally biased region" description="Low complexity" evidence="1">
    <location>
        <begin position="63"/>
        <end position="75"/>
    </location>
</feature>
<protein>
    <submittedName>
        <fullName evidence="2">Uncharacterized protein</fullName>
    </submittedName>
</protein>
<feature type="compositionally biased region" description="Basic residues" evidence="1">
    <location>
        <begin position="9"/>
        <end position="18"/>
    </location>
</feature>
<dbReference type="EMBL" id="SDIL01000001">
    <property type="protein sequence ID" value="RXK42613.1"/>
    <property type="molecule type" value="Genomic_DNA"/>
</dbReference>
<dbReference type="InParanoid" id="A0A4Q1BWQ2"/>
<dbReference type="STRING" id="5217.A0A4Q1BWQ2"/>
<sequence length="404" mass="44829">MPLHLPHLGGHHGHKHKKSLSDVDHSIITPAEPLGKSQPPPSTSPKIPPLPQNKDTVPPLRHSTTSTSSSSQPTSILKKNTSSIITGLTGLSSPDSPYIQKRFSGMNLDRTETIDSRSSMDEDNGNNTSSTPATSVSSLGSCPLPASSAGQKFPFFVMTLSATSTLSFLALPLSMRPLVLDSIHKAWKKGILKNQQVEYQPELMKRHKDKGCEGGVWEVTMKDNAWLPKTEDKVASKRILIYLMMAFAKEGYSLCSSFRTSAKDSGKDTLIFLRGEPDPDPIFFAVAFYQSDRIWIIDAEADVGEALEKGITEHWIDGIRDARVRERHCREIRLKGHPWTAHSASALISARAIQLVMMKIITHYDRGYDFVGSVDMADLDEGEMPVIFYRRKWGTGRAVWKMSE</sequence>
<keyword evidence="3" id="KW-1185">Reference proteome</keyword>
<dbReference type="OrthoDB" id="3255427at2759"/>
<feature type="compositionally biased region" description="Pro residues" evidence="1">
    <location>
        <begin position="38"/>
        <end position="51"/>
    </location>
</feature>
<accession>A0A4Q1BWQ2</accession>
<dbReference type="PANTHER" id="PTHR38696:SF1">
    <property type="entry name" value="MEDIATOR OF RNA POLYMERASE II TRANSCRIPTION SUBUNIT 13"/>
    <property type="match status" value="1"/>
</dbReference>
<feature type="compositionally biased region" description="Basic and acidic residues" evidence="1">
    <location>
        <begin position="109"/>
        <end position="120"/>
    </location>
</feature>
<dbReference type="PANTHER" id="PTHR38696">
    <property type="entry name" value="MEDIATOR OF RNA POLYMERASE II TRANSCRIPTION SUBUNIT 13"/>
    <property type="match status" value="1"/>
</dbReference>
<dbReference type="Proteomes" id="UP000289152">
    <property type="component" value="Unassembled WGS sequence"/>
</dbReference>
<name>A0A4Q1BWQ2_TREME</name>
<reference evidence="2 3" key="1">
    <citation type="submission" date="2016-06" db="EMBL/GenBank/DDBJ databases">
        <title>Evolution of pathogenesis and genome organization in the Tremellales.</title>
        <authorList>
            <person name="Cuomo C."/>
            <person name="Litvintseva A."/>
            <person name="Heitman J."/>
            <person name="Chen Y."/>
            <person name="Sun S."/>
            <person name="Springer D."/>
            <person name="Dromer F."/>
            <person name="Young S."/>
            <person name="Zeng Q."/>
            <person name="Chapman S."/>
            <person name="Gujja S."/>
            <person name="Saif S."/>
            <person name="Birren B."/>
        </authorList>
    </citation>
    <scope>NUCLEOTIDE SEQUENCE [LARGE SCALE GENOMIC DNA]</scope>
    <source>
        <strain evidence="2 3">ATCC 28783</strain>
    </source>
</reference>
<dbReference type="VEuPathDB" id="FungiDB:TREMEDRAFT_15744"/>
<evidence type="ECO:0000313" key="2">
    <source>
        <dbReference type="EMBL" id="RXK42613.1"/>
    </source>
</evidence>
<dbReference type="AlphaFoldDB" id="A0A4Q1BWQ2"/>
<feature type="region of interest" description="Disordered" evidence="1">
    <location>
        <begin position="29"/>
        <end position="76"/>
    </location>
</feature>
<feature type="region of interest" description="Disordered" evidence="1">
    <location>
        <begin position="1"/>
        <end position="20"/>
    </location>
</feature>
<feature type="compositionally biased region" description="Polar residues" evidence="1">
    <location>
        <begin position="125"/>
        <end position="140"/>
    </location>
</feature>